<keyword evidence="1" id="KW-0812">Transmembrane</keyword>
<dbReference type="AlphaFoldDB" id="A0A8J3Q3W4"/>
<name>A0A8J3Q3W4_9ACTN</name>
<keyword evidence="1" id="KW-1133">Transmembrane helix</keyword>
<proteinExistence type="predicted"/>
<evidence type="ECO:0000313" key="3">
    <source>
        <dbReference type="Proteomes" id="UP000612899"/>
    </source>
</evidence>
<dbReference type="Proteomes" id="UP000612899">
    <property type="component" value="Unassembled WGS sequence"/>
</dbReference>
<comment type="caution">
    <text evidence="2">The sequence shown here is derived from an EMBL/GenBank/DDBJ whole genome shotgun (WGS) entry which is preliminary data.</text>
</comment>
<gene>
    <name evidence="2" type="ORF">Rhe02_09400</name>
</gene>
<organism evidence="2 3">
    <name type="scientific">Rhizocola hellebori</name>
    <dbReference type="NCBI Taxonomy" id="1392758"/>
    <lineage>
        <taxon>Bacteria</taxon>
        <taxon>Bacillati</taxon>
        <taxon>Actinomycetota</taxon>
        <taxon>Actinomycetes</taxon>
        <taxon>Micromonosporales</taxon>
        <taxon>Micromonosporaceae</taxon>
        <taxon>Rhizocola</taxon>
    </lineage>
</organism>
<keyword evidence="3" id="KW-1185">Reference proteome</keyword>
<sequence length="64" mass="6718">MRPRAPTPAGGPEPRTGIWSTIQAAIMGGWGPTTRFILIIGALALLIIFARSGAATLIADMFSH</sequence>
<evidence type="ECO:0000256" key="1">
    <source>
        <dbReference type="SAM" id="Phobius"/>
    </source>
</evidence>
<accession>A0A8J3Q3W4</accession>
<dbReference type="EMBL" id="BONY01000004">
    <property type="protein sequence ID" value="GIH02873.1"/>
    <property type="molecule type" value="Genomic_DNA"/>
</dbReference>
<keyword evidence="1" id="KW-0472">Membrane</keyword>
<reference evidence="2" key="1">
    <citation type="submission" date="2021-01" db="EMBL/GenBank/DDBJ databases">
        <title>Whole genome shotgun sequence of Rhizocola hellebori NBRC 109834.</title>
        <authorList>
            <person name="Komaki H."/>
            <person name="Tamura T."/>
        </authorList>
    </citation>
    <scope>NUCLEOTIDE SEQUENCE</scope>
    <source>
        <strain evidence="2">NBRC 109834</strain>
    </source>
</reference>
<evidence type="ECO:0000313" key="2">
    <source>
        <dbReference type="EMBL" id="GIH02873.1"/>
    </source>
</evidence>
<feature type="transmembrane region" description="Helical" evidence="1">
    <location>
        <begin position="36"/>
        <end position="59"/>
    </location>
</feature>
<protein>
    <submittedName>
        <fullName evidence="2">Uncharacterized protein</fullName>
    </submittedName>
</protein>